<evidence type="ECO:0008006" key="3">
    <source>
        <dbReference type="Google" id="ProtNLM"/>
    </source>
</evidence>
<proteinExistence type="predicted"/>
<evidence type="ECO:0000313" key="1">
    <source>
        <dbReference type="EMBL" id="KXF83554.1"/>
    </source>
</evidence>
<dbReference type="EMBL" id="LNTY01000004">
    <property type="protein sequence ID" value="KXF83554.1"/>
    <property type="molecule type" value="Genomic_DNA"/>
</dbReference>
<name>A0A135IDY3_9GAMM</name>
<keyword evidence="2" id="KW-1185">Reference proteome</keyword>
<organism evidence="1 2">
    <name type="scientific">Enterovibrio coralii</name>
    <dbReference type="NCBI Taxonomy" id="294935"/>
    <lineage>
        <taxon>Bacteria</taxon>
        <taxon>Pseudomonadati</taxon>
        <taxon>Pseudomonadota</taxon>
        <taxon>Gammaproteobacteria</taxon>
        <taxon>Vibrionales</taxon>
        <taxon>Vibrionaceae</taxon>
        <taxon>Enterovibrio</taxon>
    </lineage>
</organism>
<sequence>MKLPSLKKPLIFVGPPCSGVSLISNIVLHHPELCWLDENFEKHPTSNFQHKLFKYTSGWRAKANKFPAKSLRSAIANDFSPTPTEATLFWDSMTRDDVDFYRGFARGKHASPMEISEIKKVLSNRMVTAEKSRLALRFTGPARLCYLQSLFPDAKFVHVVRDPASTVNSLMSLEDWEFQGKNMLWWRGTYSLQELAQYDLLRRHAVAGTAFQLNKLLQTTKQEIDELDLDLMTVNYEDFVANPSQTLLNLLEFGELDPHRDVERAMKRADIRCSNKVLKMPATDINTVYTWCPAP</sequence>
<gene>
    <name evidence="1" type="ORF">ATN88_17005</name>
</gene>
<comment type="caution">
    <text evidence="1">The sequence shown here is derived from an EMBL/GenBank/DDBJ whole genome shotgun (WGS) entry which is preliminary data.</text>
</comment>
<dbReference type="Proteomes" id="UP000070529">
    <property type="component" value="Unassembled WGS sequence"/>
</dbReference>
<protein>
    <recommendedName>
        <fullName evidence="3">Sulfotransferase</fullName>
    </recommendedName>
</protein>
<evidence type="ECO:0000313" key="2">
    <source>
        <dbReference type="Proteomes" id="UP000070529"/>
    </source>
</evidence>
<dbReference type="Gene3D" id="3.40.50.300">
    <property type="entry name" value="P-loop containing nucleotide triphosphate hydrolases"/>
    <property type="match status" value="1"/>
</dbReference>
<dbReference type="InterPro" id="IPR027417">
    <property type="entry name" value="P-loop_NTPase"/>
</dbReference>
<accession>A0A135IDY3</accession>
<reference evidence="1 2" key="1">
    <citation type="submission" date="2015-11" db="EMBL/GenBank/DDBJ databases">
        <title>Genomic Taxonomy of the Vibrionaceae.</title>
        <authorList>
            <person name="Gomez-Gil B."/>
            <person name="Enciso-Ibarra J."/>
        </authorList>
    </citation>
    <scope>NUCLEOTIDE SEQUENCE [LARGE SCALE GENOMIC DNA]</scope>
    <source>
        <strain evidence="1 2">CAIM 912</strain>
    </source>
</reference>
<dbReference type="RefSeq" id="WP_067409896.1">
    <property type="nucleotide sequence ID" value="NZ_LNTY01000004.1"/>
</dbReference>
<dbReference type="SUPFAM" id="SSF52540">
    <property type="entry name" value="P-loop containing nucleoside triphosphate hydrolases"/>
    <property type="match status" value="1"/>
</dbReference>
<dbReference type="OrthoDB" id="9815894at2"/>
<dbReference type="AlphaFoldDB" id="A0A135IDY3"/>
<dbReference type="Pfam" id="PF13469">
    <property type="entry name" value="Sulfotransfer_3"/>
    <property type="match status" value="1"/>
</dbReference>